<dbReference type="InterPro" id="IPR025970">
    <property type="entry name" value="SusE"/>
</dbReference>
<reference evidence="2" key="2">
    <citation type="submission" date="2021-09" db="EMBL/GenBank/DDBJ databases">
        <authorList>
            <person name="Gilroy R."/>
        </authorList>
    </citation>
    <scope>NUCLEOTIDE SEQUENCE</scope>
    <source>
        <strain evidence="2">CHK121-7720</strain>
    </source>
</reference>
<reference evidence="2" key="1">
    <citation type="journal article" date="2021" name="PeerJ">
        <title>Extensive microbial diversity within the chicken gut microbiome revealed by metagenomics and culture.</title>
        <authorList>
            <person name="Gilroy R."/>
            <person name="Ravi A."/>
            <person name="Getino M."/>
            <person name="Pursley I."/>
            <person name="Horton D.L."/>
            <person name="Alikhan N.F."/>
            <person name="Baker D."/>
            <person name="Gharbi K."/>
            <person name="Hall N."/>
            <person name="Watson M."/>
            <person name="Adriaenssens E.M."/>
            <person name="Foster-Nyarko E."/>
            <person name="Jarju S."/>
            <person name="Secka A."/>
            <person name="Antonio M."/>
            <person name="Oren A."/>
            <person name="Chaudhuri R.R."/>
            <person name="La Ragione R."/>
            <person name="Hildebrand F."/>
            <person name="Pallen M.J."/>
        </authorList>
    </citation>
    <scope>NUCLEOTIDE SEQUENCE</scope>
    <source>
        <strain evidence="2">CHK121-7720</strain>
    </source>
</reference>
<dbReference type="Proteomes" id="UP000757103">
    <property type="component" value="Unassembled WGS sequence"/>
</dbReference>
<dbReference type="Pfam" id="PF14292">
    <property type="entry name" value="SusE"/>
    <property type="match status" value="1"/>
</dbReference>
<evidence type="ECO:0000259" key="1">
    <source>
        <dbReference type="Pfam" id="PF14292"/>
    </source>
</evidence>
<dbReference type="AlphaFoldDB" id="A0A921SUF2"/>
<feature type="domain" description="SusE outer membrane protein" evidence="1">
    <location>
        <begin position="32"/>
        <end position="130"/>
    </location>
</feature>
<dbReference type="PROSITE" id="PS51257">
    <property type="entry name" value="PROKAR_LIPOPROTEIN"/>
    <property type="match status" value="1"/>
</dbReference>
<sequence>MKISNIYSIAGIMMLLLGSCISYDWDENNGTTLSPFSLSNPDLQIEINENNKTETEQLSWEKSHAEDYSLVFYTVLFSTTADDFSAPFYTMETKTVGSDAFLSLTFDELNVIAEKAGIPQESTGNIYWSVVASNGVSSTPSSNTGKITITRPLGYAYNPTGLYLLQEGDDETSMQPLRMVAQEGGTGEFEIFVELSADKKFYLIETLDNKTTRHFAIDGSKLVMGDDKSTSPLASGVHRIYVNFNDASASIARISKIEVWYDATQACLGEMTQLANEMKWTLSYQFSAVDNNFKYKFRMTEVAADGSTHLAYWGASAKEPVSQTTSTKADYFYLYPVADDSYNCYRLSRTMHNNKNLTFEVDLSTSAAWYTHRVIVE</sequence>
<dbReference type="RefSeq" id="WP_273305693.1">
    <property type="nucleotide sequence ID" value="NZ_DYUD01000014.1"/>
</dbReference>
<organism evidence="2 3">
    <name type="scientific">Barnesiella viscericola</name>
    <dbReference type="NCBI Taxonomy" id="397865"/>
    <lineage>
        <taxon>Bacteria</taxon>
        <taxon>Pseudomonadati</taxon>
        <taxon>Bacteroidota</taxon>
        <taxon>Bacteroidia</taxon>
        <taxon>Bacteroidales</taxon>
        <taxon>Barnesiellaceae</taxon>
        <taxon>Barnesiella</taxon>
    </lineage>
</organism>
<accession>A0A921SUF2</accession>
<gene>
    <name evidence="2" type="ORF">K8U91_04080</name>
</gene>
<protein>
    <submittedName>
        <fullName evidence="2">SusE domain-containing protein</fullName>
    </submittedName>
</protein>
<evidence type="ECO:0000313" key="2">
    <source>
        <dbReference type="EMBL" id="HJG88641.1"/>
    </source>
</evidence>
<comment type="caution">
    <text evidence="2">The sequence shown here is derived from an EMBL/GenBank/DDBJ whole genome shotgun (WGS) entry which is preliminary data.</text>
</comment>
<evidence type="ECO:0000313" key="3">
    <source>
        <dbReference type="Proteomes" id="UP000757103"/>
    </source>
</evidence>
<name>A0A921SUF2_9BACT</name>
<dbReference type="EMBL" id="DYUD01000014">
    <property type="protein sequence ID" value="HJG88641.1"/>
    <property type="molecule type" value="Genomic_DNA"/>
</dbReference>
<proteinExistence type="predicted"/>